<dbReference type="Gene3D" id="3.40.50.880">
    <property type="match status" value="1"/>
</dbReference>
<sequence length="780" mass="83989">MRGLRAWAGWLILLGVFCIGFGTWLPLPVAAQASDITLVVRPAFQGMVRPGVWLPVTVEVTNNGVDRTAEIVVGTANGPFQSTFVELPGGGRKGLILYAFIYGSPRQLGVRVLIDGTEVTTASARLQPVTEGLLVGVIGERELRLPAQLTDGIKVTSVPVPLADLPPESLGLSPFDALIIADVAANEITPDQQRALQGWVQRGGTLLVNGDVGIARTLSSLPRELIPATAGALAAPLTDPSVTSVTLTPSASAPEVYPITLPLISTPLPLAYGKRFGNGQTVVLAFDLAAPEVVNWSGWRELWQALLPPPSFIPSGLGFGAKLYSTYVEENLASALTTLPALDLPSLNLIGILLACYLVVVGPVTYLVLRRLDRLAWGWVVVPVLTGIFAAGAYGIGYDLRGGEVIVSQITLIDANAPTSAHERSFIGIFSPDRYAYRLQATESVTMVRPVSVQGPWSSPPLTNGTYVQGSDDNLVVENLEISQWSMQAIASDRVISAPLITAQITVNGDTVQGEVTNRSERTLEDVVLAYGEQIALINALAPGEQRSATLERPSHAFDGISLSYLIYGPQFEAMSRVAQPVSPTLQLRSRIIDSLYGYGSITRGAQPLLLAWYQDTETSLIPVDRRATMQHLTLVRGAVRLQVTDEIKLNSNGFIGSFEQTAGTNSPCYNGNLLGIAPDLQPTIMRFTLPADLIGLQPSALVLNLRSDSFWSGEIELYDWTTGSWTPILTDAFQSVALDIPQPDHFLSSQGVIRLRLKNRDFQNFTCVYADPVVRGRLP</sequence>
<dbReference type="Proteomes" id="UP000002008">
    <property type="component" value="Chromosome"/>
</dbReference>
<dbReference type="InParanoid" id="A9WE68"/>
<reference evidence="3" key="1">
    <citation type="journal article" date="2011" name="BMC Genomics">
        <title>Complete genome sequence of the filamentous anoxygenic phototrophic bacterium Chloroflexus aurantiacus.</title>
        <authorList>
            <person name="Tang K.H."/>
            <person name="Barry K."/>
            <person name="Chertkov O."/>
            <person name="Dalin E."/>
            <person name="Han C.S."/>
            <person name="Hauser L.J."/>
            <person name="Honchak B.M."/>
            <person name="Karbach L.E."/>
            <person name="Land M.L."/>
            <person name="Lapidus A."/>
            <person name="Larimer F.W."/>
            <person name="Mikhailova N."/>
            <person name="Pitluck S."/>
            <person name="Pierson B.K."/>
            <person name="Blankenship R.E."/>
        </authorList>
    </citation>
    <scope>NUCLEOTIDE SEQUENCE [LARGE SCALE GENOMIC DNA]</scope>
    <source>
        <strain evidence="3">ATCC 29366 / DSM 635 / J-10-fl</strain>
    </source>
</reference>
<evidence type="ECO:0000313" key="3">
    <source>
        <dbReference type="Proteomes" id="UP000002008"/>
    </source>
</evidence>
<dbReference type="SUPFAM" id="SSF52317">
    <property type="entry name" value="Class I glutamine amidotransferase-like"/>
    <property type="match status" value="1"/>
</dbReference>
<dbReference type="STRING" id="324602.Caur_0480"/>
<name>A9WE68_CHLAA</name>
<dbReference type="AlphaFoldDB" id="A9WE68"/>
<evidence type="ECO:0000313" key="2">
    <source>
        <dbReference type="EMBL" id="ABY33728.1"/>
    </source>
</evidence>
<feature type="transmembrane region" description="Helical" evidence="1">
    <location>
        <begin position="349"/>
        <end position="369"/>
    </location>
</feature>
<dbReference type="InterPro" id="IPR029062">
    <property type="entry name" value="Class_I_gatase-like"/>
</dbReference>
<dbReference type="KEGG" id="cau:Caur_0480"/>
<keyword evidence="3" id="KW-1185">Reference proteome</keyword>
<dbReference type="EMBL" id="CP000909">
    <property type="protein sequence ID" value="ABY33728.1"/>
    <property type="molecule type" value="Genomic_DNA"/>
</dbReference>
<keyword evidence="1" id="KW-0472">Membrane</keyword>
<evidence type="ECO:0000256" key="1">
    <source>
        <dbReference type="SAM" id="Phobius"/>
    </source>
</evidence>
<organism evidence="2 3">
    <name type="scientific">Chloroflexus aurantiacus (strain ATCC 29366 / DSM 635 / J-10-fl)</name>
    <dbReference type="NCBI Taxonomy" id="324602"/>
    <lineage>
        <taxon>Bacteria</taxon>
        <taxon>Bacillati</taxon>
        <taxon>Chloroflexota</taxon>
        <taxon>Chloroflexia</taxon>
        <taxon>Chloroflexales</taxon>
        <taxon>Chloroflexineae</taxon>
        <taxon>Chloroflexaceae</taxon>
        <taxon>Chloroflexus</taxon>
    </lineage>
</organism>
<accession>A9WE68</accession>
<keyword evidence="1" id="KW-0812">Transmembrane</keyword>
<keyword evidence="1" id="KW-1133">Transmembrane helix</keyword>
<dbReference type="EnsemblBacteria" id="ABY33728">
    <property type="protein sequence ID" value="ABY33728"/>
    <property type="gene ID" value="Caur_0480"/>
</dbReference>
<feature type="transmembrane region" description="Helical" evidence="1">
    <location>
        <begin position="376"/>
        <end position="396"/>
    </location>
</feature>
<dbReference type="eggNOG" id="COG0318">
    <property type="taxonomic scope" value="Bacteria"/>
</dbReference>
<evidence type="ECO:0008006" key="4">
    <source>
        <dbReference type="Google" id="ProtNLM"/>
    </source>
</evidence>
<proteinExistence type="predicted"/>
<dbReference type="PATRIC" id="fig|324602.8.peg.544"/>
<protein>
    <recommendedName>
        <fullName evidence="4">DUF4350 domain-containing protein</fullName>
    </recommendedName>
</protein>
<dbReference type="HOGENOM" id="CLU_358915_0_0_0"/>
<dbReference type="RefSeq" id="WP_012256384.1">
    <property type="nucleotide sequence ID" value="NC_010175.1"/>
</dbReference>
<gene>
    <name evidence="2" type="ordered locus">Caur_0480</name>
</gene>